<name>A0A2T5M9S1_9EURO</name>
<evidence type="ECO:0000313" key="1">
    <source>
        <dbReference type="EMBL" id="PTU25276.1"/>
    </source>
</evidence>
<protein>
    <submittedName>
        <fullName evidence="1">Uncharacterized protein</fullName>
    </submittedName>
</protein>
<sequence>MVDSLKATGLNPPGHLTSFTSPTTSSRVSGFPSPCFGIVYSESLRARLASSPPVYGDTYVSLSARTQQWIKYPVKRGEDHQLPLMIELRAIYRRLQKTPTLYGRTSASNLTTKIGYLVIRHLENCKPIAG</sequence>
<dbReference type="RefSeq" id="XP_040756668.1">
    <property type="nucleotide sequence ID" value="XM_040899644.1"/>
</dbReference>
<organism evidence="1 2">
    <name type="scientific">Aspergillus ochraceoroseus IBT 24754</name>
    <dbReference type="NCBI Taxonomy" id="1392256"/>
    <lineage>
        <taxon>Eukaryota</taxon>
        <taxon>Fungi</taxon>
        <taxon>Dikarya</taxon>
        <taxon>Ascomycota</taxon>
        <taxon>Pezizomycotina</taxon>
        <taxon>Eurotiomycetes</taxon>
        <taxon>Eurotiomycetidae</taxon>
        <taxon>Eurotiales</taxon>
        <taxon>Aspergillaceae</taxon>
        <taxon>Aspergillus</taxon>
        <taxon>Aspergillus subgen. Nidulantes</taxon>
    </lineage>
</organism>
<dbReference type="EMBL" id="MSFN02000001">
    <property type="protein sequence ID" value="PTU25276.1"/>
    <property type="molecule type" value="Genomic_DNA"/>
</dbReference>
<dbReference type="AlphaFoldDB" id="A0A2T5M9S1"/>
<proteinExistence type="predicted"/>
<dbReference type="VEuPathDB" id="FungiDB:P175DRAFT_0528816"/>
<dbReference type="Proteomes" id="UP000244073">
    <property type="component" value="Unassembled WGS sequence"/>
</dbReference>
<dbReference type="GeneID" id="63816526"/>
<gene>
    <name evidence="1" type="ORF">P175DRAFT_0528816</name>
</gene>
<reference evidence="1 2" key="1">
    <citation type="journal article" date="2018" name="Proc. Natl. Acad. Sci. U.S.A.">
        <title>Linking secondary metabolites to gene clusters through genome sequencing of six diverse Aspergillus species.</title>
        <authorList>
            <person name="Kaerboelling I."/>
            <person name="Vesth T.C."/>
            <person name="Frisvad J.C."/>
            <person name="Nybo J.L."/>
            <person name="Theobald S."/>
            <person name="Kuo A."/>
            <person name="Bowyer P."/>
            <person name="Matsuda Y."/>
            <person name="Mondo S."/>
            <person name="Lyhne E.K."/>
            <person name="Kogle M.E."/>
            <person name="Clum A."/>
            <person name="Lipzen A."/>
            <person name="Salamov A."/>
            <person name="Ngan C.Y."/>
            <person name="Daum C."/>
            <person name="Chiniquy J."/>
            <person name="Barry K."/>
            <person name="LaButti K."/>
            <person name="Haridas S."/>
            <person name="Simmons B.A."/>
            <person name="Magnuson J.K."/>
            <person name="Mortensen U.H."/>
            <person name="Larsen T.O."/>
            <person name="Grigoriev I.V."/>
            <person name="Baker S.E."/>
            <person name="Andersen M.R."/>
        </authorList>
    </citation>
    <scope>NUCLEOTIDE SEQUENCE [LARGE SCALE GENOMIC DNA]</scope>
    <source>
        <strain evidence="1 2">IBT 24754</strain>
    </source>
</reference>
<comment type="caution">
    <text evidence="1">The sequence shown here is derived from an EMBL/GenBank/DDBJ whole genome shotgun (WGS) entry which is preliminary data.</text>
</comment>
<accession>A0A2T5M9S1</accession>
<evidence type="ECO:0000313" key="2">
    <source>
        <dbReference type="Proteomes" id="UP000244073"/>
    </source>
</evidence>